<dbReference type="SUPFAM" id="SSF56601">
    <property type="entry name" value="beta-lactamase/transpeptidase-like"/>
    <property type="match status" value="1"/>
</dbReference>
<evidence type="ECO:0000259" key="1">
    <source>
        <dbReference type="Pfam" id="PF00144"/>
    </source>
</evidence>
<dbReference type="PANTHER" id="PTHR43319">
    <property type="entry name" value="BETA-LACTAMASE-RELATED"/>
    <property type="match status" value="1"/>
</dbReference>
<sequence>MGNPSWFDVADKCTVNNPEQHALEQAAAIGIGNARSLASIFSLLVNGRLVGEKTLALLDKPFFNGSDYILHLHTIKGHGFFYAHVGKSEKDLIIGHSGHGCQQVTFDRKNKVAFAYVTNGLKAGVFDTCRNYMRMQAAVYEALALQTA</sequence>
<reference evidence="2 3" key="1">
    <citation type="submission" date="2019-10" db="EMBL/GenBank/DDBJ databases">
        <title>Assembly and Annotation for the nematode Trichostrongylus colubriformis.</title>
        <authorList>
            <person name="Martin J."/>
        </authorList>
    </citation>
    <scope>NUCLEOTIDE SEQUENCE [LARGE SCALE GENOMIC DNA]</scope>
    <source>
        <strain evidence="2">G859</strain>
        <tissue evidence="2">Whole worm</tissue>
    </source>
</reference>
<feature type="domain" description="Beta-lactamase-related" evidence="1">
    <location>
        <begin position="19"/>
        <end position="126"/>
    </location>
</feature>
<comment type="caution">
    <text evidence="2">The sequence shown here is derived from an EMBL/GenBank/DDBJ whole genome shotgun (WGS) entry which is preliminary data.</text>
</comment>
<dbReference type="InterPro" id="IPR012338">
    <property type="entry name" value="Beta-lactam/transpept-like"/>
</dbReference>
<dbReference type="Gene3D" id="3.40.710.10">
    <property type="entry name" value="DD-peptidase/beta-lactamase superfamily"/>
    <property type="match status" value="1"/>
</dbReference>
<dbReference type="Proteomes" id="UP001331761">
    <property type="component" value="Unassembled WGS sequence"/>
</dbReference>
<keyword evidence="3" id="KW-1185">Reference proteome</keyword>
<name>A0AAN8FKA6_TRICO</name>
<dbReference type="EMBL" id="WIXE01007204">
    <property type="protein sequence ID" value="KAK5980636.1"/>
    <property type="molecule type" value="Genomic_DNA"/>
</dbReference>
<evidence type="ECO:0000313" key="2">
    <source>
        <dbReference type="EMBL" id="KAK5980636.1"/>
    </source>
</evidence>
<dbReference type="InterPro" id="IPR052907">
    <property type="entry name" value="Beta-lactamase/esterase"/>
</dbReference>
<dbReference type="AlphaFoldDB" id="A0AAN8FKA6"/>
<proteinExistence type="predicted"/>
<protein>
    <submittedName>
        <fullName evidence="2">Beta-lactamase domain-containing protein</fullName>
    </submittedName>
</protein>
<dbReference type="InterPro" id="IPR001466">
    <property type="entry name" value="Beta-lactam-related"/>
</dbReference>
<gene>
    <name evidence="2" type="ORF">GCK32_015175</name>
</gene>
<evidence type="ECO:0000313" key="3">
    <source>
        <dbReference type="Proteomes" id="UP001331761"/>
    </source>
</evidence>
<accession>A0AAN8FKA6</accession>
<dbReference type="Pfam" id="PF00144">
    <property type="entry name" value="Beta-lactamase"/>
    <property type="match status" value="1"/>
</dbReference>
<organism evidence="2 3">
    <name type="scientific">Trichostrongylus colubriformis</name>
    <name type="common">Black scour worm</name>
    <dbReference type="NCBI Taxonomy" id="6319"/>
    <lineage>
        <taxon>Eukaryota</taxon>
        <taxon>Metazoa</taxon>
        <taxon>Ecdysozoa</taxon>
        <taxon>Nematoda</taxon>
        <taxon>Chromadorea</taxon>
        <taxon>Rhabditida</taxon>
        <taxon>Rhabditina</taxon>
        <taxon>Rhabditomorpha</taxon>
        <taxon>Strongyloidea</taxon>
        <taxon>Trichostrongylidae</taxon>
        <taxon>Trichostrongylus</taxon>
    </lineage>
</organism>
<dbReference type="PANTHER" id="PTHR43319:SF2">
    <property type="entry name" value="BETA-LACTAMASE-RELATED DOMAIN-CONTAINING PROTEIN"/>
    <property type="match status" value="1"/>
</dbReference>